<dbReference type="EMBL" id="FO082049">
    <property type="protein sequence ID" value="CCE84094.1"/>
    <property type="molecule type" value="Genomic_DNA"/>
</dbReference>
<keyword evidence="7" id="KW-0653">Protein transport</keyword>
<dbReference type="FunCoup" id="G8Y9I0">
    <property type="interactions" value="45"/>
</dbReference>
<dbReference type="Proteomes" id="UP000005222">
    <property type="component" value="Chromosome L"/>
</dbReference>
<keyword evidence="4" id="KW-0813">Transport</keyword>
<accession>G8Y9I0</accession>
<comment type="subcellular location">
    <subcellularLocation>
        <location evidence="1">Mitochondrion inner membrane</location>
        <topology evidence="1">Single-pass membrane protein</topology>
    </subcellularLocation>
</comment>
<dbReference type="GO" id="GO:0005743">
    <property type="term" value="C:mitochondrial inner membrane"/>
    <property type="evidence" value="ECO:0007669"/>
    <property type="project" value="UniProtKB-SubCell"/>
</dbReference>
<evidence type="ECO:0000256" key="7">
    <source>
        <dbReference type="ARBA" id="ARBA00022927"/>
    </source>
</evidence>
<evidence type="ECO:0000313" key="15">
    <source>
        <dbReference type="Proteomes" id="UP000005222"/>
    </source>
</evidence>
<evidence type="ECO:0000256" key="8">
    <source>
        <dbReference type="ARBA" id="ARBA00022989"/>
    </source>
</evidence>
<feature type="region of interest" description="Disordered" evidence="12">
    <location>
        <begin position="1"/>
        <end position="23"/>
    </location>
</feature>
<feature type="compositionally biased region" description="Polar residues" evidence="12">
    <location>
        <begin position="487"/>
        <end position="498"/>
    </location>
</feature>
<dbReference type="Proteomes" id="UP000005222">
    <property type="component" value="Chromosome K"/>
</dbReference>
<organism evidence="13 15">
    <name type="scientific">Pichia sorbitophila (strain ATCC MYA-4447 / BCRC 22081 / CBS 7064 / NBRC 10061 / NRRL Y-12695)</name>
    <name type="common">Hybrid yeast</name>
    <dbReference type="NCBI Taxonomy" id="559304"/>
    <lineage>
        <taxon>Eukaryota</taxon>
        <taxon>Fungi</taxon>
        <taxon>Dikarya</taxon>
        <taxon>Ascomycota</taxon>
        <taxon>Saccharomycotina</taxon>
        <taxon>Pichiomycetes</taxon>
        <taxon>Debaryomycetaceae</taxon>
        <taxon>Millerozyma</taxon>
    </lineage>
</organism>
<keyword evidence="9" id="KW-0811">Translocation</keyword>
<feature type="compositionally biased region" description="Basic and acidic residues" evidence="12">
    <location>
        <begin position="1"/>
        <end position="12"/>
    </location>
</feature>
<dbReference type="EMBL" id="FO082048">
    <property type="protein sequence ID" value="CCE85125.1"/>
    <property type="molecule type" value="Genomic_DNA"/>
</dbReference>
<gene>
    <name evidence="13" type="primary">Piso0_004697</name>
    <name evidence="13" type="ORF">GNLVRS01_PISO0K22582g</name>
    <name evidence="14" type="ORF">GNLVRS01_PISO0L22583g</name>
</gene>
<dbReference type="InterPro" id="IPR050187">
    <property type="entry name" value="Lipid_Phosphate_FormReg"/>
</dbReference>
<dbReference type="OrthoDB" id="5598305at2759"/>
<dbReference type="PANTHER" id="PTHR12358">
    <property type="entry name" value="SPHINGOSINE KINASE"/>
    <property type="match status" value="1"/>
</dbReference>
<feature type="compositionally biased region" description="Basic and acidic residues" evidence="12">
    <location>
        <begin position="502"/>
        <end position="512"/>
    </location>
</feature>
<keyword evidence="8" id="KW-1133">Transmembrane helix</keyword>
<keyword evidence="6" id="KW-0999">Mitochondrion inner membrane</keyword>
<feature type="compositionally biased region" description="Basic and acidic residues" evidence="12">
    <location>
        <begin position="323"/>
        <end position="341"/>
    </location>
</feature>
<comment type="similarity">
    <text evidence="2">Belongs to the TIM54 family.</text>
</comment>
<evidence type="ECO:0000313" key="13">
    <source>
        <dbReference type="EMBL" id="CCE84094.1"/>
    </source>
</evidence>
<evidence type="ECO:0000256" key="6">
    <source>
        <dbReference type="ARBA" id="ARBA00022792"/>
    </source>
</evidence>
<evidence type="ECO:0000256" key="2">
    <source>
        <dbReference type="ARBA" id="ARBA00006355"/>
    </source>
</evidence>
<dbReference type="STRING" id="559304.G8Y9I0"/>
<feature type="region of interest" description="Disordered" evidence="12">
    <location>
        <begin position="487"/>
        <end position="512"/>
    </location>
</feature>
<keyword evidence="15" id="KW-1185">Reference proteome</keyword>
<evidence type="ECO:0000256" key="10">
    <source>
        <dbReference type="ARBA" id="ARBA00023128"/>
    </source>
</evidence>
<protein>
    <recommendedName>
        <fullName evidence="3">Mitochondrial import inner membrane translocase subunit TIM54</fullName>
    </recommendedName>
</protein>
<dbReference type="PANTHER" id="PTHR12358:SF101">
    <property type="entry name" value="MITOCHONDRIAL IMPORT INNER MEMBRANE TRANSLOCASE SUBUNIT TIM54"/>
    <property type="match status" value="1"/>
</dbReference>
<sequence>MTEPKNTKEHVPVEGANKDPITLNKPKKTWSNPALRMLGLPKVSLPSRNWMIFWTVLASFGGAIAYDRHEQKKIREEYMEKLSYLSKVPYSSDKIPRKISIFVAPPPNDFLDESLKYFRKYVKPLLNASAIDFEVYTESKQGELRNAIADRIRELRSKRLQEKEKEVENKSAVLGGSLWGSIGDAVTNFSSFFGSKEKPEIETLTPVQDLYSPKDVIGFYLDKEPLAVKREDEIDQKHAGGVICIGRGAFKEYMNGVHEGLLGPLTPPEPTSLIEDKSSTQDTKTDSVIPDGNPVKDSSNISEEIKSEESTSSTDSSTVPSDVNKDQETIDEKTSEEAKKEEEDDEENKVPKPYILPSEYAKAEFAPEFNRETTICNDRGIPVIFEQPVYTFALPKVSGFVNFPKKIYNFFTRRYVAQEAAEHTLAVIYNQIRPFEYKDKYMAGEEEQFWPKRWVQTGKEKNSEWVQELVVDEKVTSRMRVYDSSVKRNTAAENSSDTETVDAEKNTSADKL</sequence>
<dbReference type="InterPro" id="IPR021056">
    <property type="entry name" value="Mt_import_IM_translocase_Tim54"/>
</dbReference>
<evidence type="ECO:0000256" key="12">
    <source>
        <dbReference type="SAM" id="MobiDB-lite"/>
    </source>
</evidence>
<feature type="compositionally biased region" description="Basic and acidic residues" evidence="12">
    <location>
        <begin position="274"/>
        <end position="285"/>
    </location>
</feature>
<evidence type="ECO:0000256" key="4">
    <source>
        <dbReference type="ARBA" id="ARBA00022448"/>
    </source>
</evidence>
<reference evidence="15" key="2">
    <citation type="journal article" date="2012" name="G3 (Bethesda)">
        <title>Pichia sorbitophila, an interspecies yeast hybrid reveals early steps of genome resolution following polyploidization.</title>
        <authorList>
            <person name="Leh Louis V."/>
            <person name="Despons L."/>
            <person name="Friedrich A."/>
            <person name="Martin T."/>
            <person name="Durrens P."/>
            <person name="Casaregola S."/>
            <person name="Neuveglise C."/>
            <person name="Fairhead C."/>
            <person name="Marck C."/>
            <person name="Cruz J.A."/>
            <person name="Straub M.L."/>
            <person name="Kugler V."/>
            <person name="Sacerdot C."/>
            <person name="Uzunov Z."/>
            <person name="Thierry A."/>
            <person name="Weiss S."/>
            <person name="Bleykasten C."/>
            <person name="De Montigny J."/>
            <person name="Jacques N."/>
            <person name="Jung P."/>
            <person name="Lemaire M."/>
            <person name="Mallet S."/>
            <person name="Morel G."/>
            <person name="Richard G.F."/>
            <person name="Sarkar A."/>
            <person name="Savel G."/>
            <person name="Schacherer J."/>
            <person name="Seret M.L."/>
            <person name="Talla E."/>
            <person name="Samson G."/>
            <person name="Jubin C."/>
            <person name="Poulain J."/>
            <person name="Vacherie B."/>
            <person name="Barbe V."/>
            <person name="Pelletier E."/>
            <person name="Sherman D.J."/>
            <person name="Westhof E."/>
            <person name="Weissenbach J."/>
            <person name="Baret P.V."/>
            <person name="Wincker P."/>
            <person name="Gaillardin C."/>
            <person name="Dujon B."/>
            <person name="Souciet J.L."/>
        </authorList>
    </citation>
    <scope>NUCLEOTIDE SEQUENCE [LARGE SCALE GENOMIC DNA]</scope>
    <source>
        <strain evidence="15">ATCC MYA-4447 / BCRC 22081 / CBS 7064 / NBRC 10061 / NRRL Y-12695</strain>
    </source>
</reference>
<keyword evidence="5" id="KW-0812">Transmembrane</keyword>
<name>G8Y9I0_PICSO</name>
<dbReference type="GO" id="GO:0015031">
    <property type="term" value="P:protein transport"/>
    <property type="evidence" value="ECO:0007669"/>
    <property type="project" value="UniProtKB-KW"/>
</dbReference>
<evidence type="ECO:0000256" key="9">
    <source>
        <dbReference type="ARBA" id="ARBA00023010"/>
    </source>
</evidence>
<evidence type="ECO:0000313" key="14">
    <source>
        <dbReference type="EMBL" id="CCE85125.1"/>
    </source>
</evidence>
<evidence type="ECO:0000256" key="5">
    <source>
        <dbReference type="ARBA" id="ARBA00022692"/>
    </source>
</evidence>
<dbReference type="AlphaFoldDB" id="G8Y9I0"/>
<proteinExistence type="inferred from homology"/>
<dbReference type="HOGENOM" id="CLU_039097_0_0_1"/>
<keyword evidence="11" id="KW-0472">Membrane</keyword>
<feature type="region of interest" description="Disordered" evidence="12">
    <location>
        <begin position="261"/>
        <end position="354"/>
    </location>
</feature>
<evidence type="ECO:0000256" key="1">
    <source>
        <dbReference type="ARBA" id="ARBA00004434"/>
    </source>
</evidence>
<evidence type="ECO:0000256" key="3">
    <source>
        <dbReference type="ARBA" id="ARBA00020796"/>
    </source>
</evidence>
<reference evidence="13" key="1">
    <citation type="submission" date="2011-10" db="EMBL/GenBank/DDBJ databases">
        <authorList>
            <person name="Genoscope - CEA"/>
        </authorList>
    </citation>
    <scope>NUCLEOTIDE SEQUENCE</scope>
</reference>
<evidence type="ECO:0000256" key="11">
    <source>
        <dbReference type="ARBA" id="ARBA00023136"/>
    </source>
</evidence>
<dbReference type="InParanoid" id="G8Y9I0"/>
<dbReference type="eggNOG" id="ENOG502QPMQ">
    <property type="taxonomic scope" value="Eukaryota"/>
</dbReference>
<dbReference type="Pfam" id="PF11711">
    <property type="entry name" value="Tim54"/>
    <property type="match status" value="1"/>
</dbReference>
<keyword evidence="10" id="KW-0496">Mitochondrion</keyword>